<dbReference type="Proteomes" id="UP000255517">
    <property type="component" value="Unassembled WGS sequence"/>
</dbReference>
<dbReference type="OrthoDB" id="9809023at2"/>
<dbReference type="Gene3D" id="3.30.70.1120">
    <property type="entry name" value="TT1725-like"/>
    <property type="match status" value="1"/>
</dbReference>
<evidence type="ECO:0000313" key="1">
    <source>
        <dbReference type="EMBL" id="SUB57417.1"/>
    </source>
</evidence>
<dbReference type="Pfam" id="PF04456">
    <property type="entry name" value="DUF503"/>
    <property type="match status" value="1"/>
</dbReference>
<dbReference type="PANTHER" id="PTHR36441">
    <property type="entry name" value="HYPOTHETICAL CYTOSOLIC PROTEIN"/>
    <property type="match status" value="1"/>
</dbReference>
<dbReference type="RefSeq" id="WP_026302306.1">
    <property type="nucleotide sequence ID" value="NZ_UGSZ01000001.1"/>
</dbReference>
<dbReference type="InterPro" id="IPR036746">
    <property type="entry name" value="TT1725-like_sf"/>
</dbReference>
<accession>A0A379C749</accession>
<reference evidence="1 2" key="1">
    <citation type="submission" date="2018-06" db="EMBL/GenBank/DDBJ databases">
        <authorList>
            <consortium name="Pathogen Informatics"/>
            <person name="Doyle S."/>
        </authorList>
    </citation>
    <scope>NUCLEOTIDE SEQUENCE [LARGE SCALE GENOMIC DNA]</scope>
    <source>
        <strain evidence="1 2">NCTC13149</strain>
    </source>
</reference>
<name>A0A379C749_9FIRM</name>
<protein>
    <submittedName>
        <fullName evidence="1">Protein of uncharacterized function (DUF503)</fullName>
    </submittedName>
</protein>
<dbReference type="EMBL" id="UGSZ01000001">
    <property type="protein sequence ID" value="SUB57417.1"/>
    <property type="molecule type" value="Genomic_DNA"/>
</dbReference>
<organism evidence="1 2">
    <name type="scientific">Peptoniphilus lacrimalis</name>
    <dbReference type="NCBI Taxonomy" id="33031"/>
    <lineage>
        <taxon>Bacteria</taxon>
        <taxon>Bacillati</taxon>
        <taxon>Bacillota</taxon>
        <taxon>Tissierellia</taxon>
        <taxon>Tissierellales</taxon>
        <taxon>Peptoniphilaceae</taxon>
        <taxon>Peptoniphilus</taxon>
    </lineage>
</organism>
<sequence length="93" mass="10592">MNIGICSLEIFIYDVNSLKEKRSVIKSLINKSKNKFNISIAEVGDNDKWNRSIIGFSCVSNDTKLIDKVIESEIKFILGNFPVEILNTNREIL</sequence>
<evidence type="ECO:0000313" key="2">
    <source>
        <dbReference type="Proteomes" id="UP000255517"/>
    </source>
</evidence>
<gene>
    <name evidence="1" type="ORF">NCTC13149_01259</name>
</gene>
<dbReference type="PANTHER" id="PTHR36441:SF1">
    <property type="entry name" value="DUF503 DOMAIN-CONTAINING PROTEIN"/>
    <property type="match status" value="1"/>
</dbReference>
<dbReference type="AlphaFoldDB" id="A0A379C749"/>
<dbReference type="InterPro" id="IPR007546">
    <property type="entry name" value="DUF503"/>
</dbReference>
<proteinExistence type="predicted"/>
<dbReference type="STRING" id="1122949.GCA_000378725_00997"/>
<dbReference type="SUPFAM" id="SSF103007">
    <property type="entry name" value="Hypothetical protein TT1725"/>
    <property type="match status" value="1"/>
</dbReference>